<proteinExistence type="predicted"/>
<evidence type="ECO:0000256" key="2">
    <source>
        <dbReference type="SAM" id="Phobius"/>
    </source>
</evidence>
<organism evidence="3 4">
    <name type="scientific">Pyrenophora seminiperda CCB06</name>
    <dbReference type="NCBI Taxonomy" id="1302712"/>
    <lineage>
        <taxon>Eukaryota</taxon>
        <taxon>Fungi</taxon>
        <taxon>Dikarya</taxon>
        <taxon>Ascomycota</taxon>
        <taxon>Pezizomycotina</taxon>
        <taxon>Dothideomycetes</taxon>
        <taxon>Pleosporomycetidae</taxon>
        <taxon>Pleosporales</taxon>
        <taxon>Pleosporineae</taxon>
        <taxon>Pleosporaceae</taxon>
        <taxon>Pyrenophora</taxon>
    </lineage>
</organism>
<keyword evidence="2" id="KW-0812">Transmembrane</keyword>
<feature type="transmembrane region" description="Helical" evidence="2">
    <location>
        <begin position="124"/>
        <end position="143"/>
    </location>
</feature>
<sequence length="229" mass="24981">MVPMKETSAAAQQRVNEQGPSSPASAAVKSNSPGPSGVINWRRHLPLVNNGSETILSMFGPPGRMDRSLGVVVTHEPIEALATARRWPMLPVSVNVRMRQPAPAQSKTTKAWHRRGTGGSLETVVALVRIACITGLRLSLYHLTLHVYLYLPVGVLTVPSSSYICLLSFAVRSKFYNAISWRGTFYTPLGTKSVAQKPLPVELSAITMVIFGCTILQCNRGGDQRLLFR</sequence>
<feature type="region of interest" description="Disordered" evidence="1">
    <location>
        <begin position="1"/>
        <end position="37"/>
    </location>
</feature>
<dbReference type="AlphaFoldDB" id="A0A3M7M1U1"/>
<feature type="compositionally biased region" description="Polar residues" evidence="1">
    <location>
        <begin position="9"/>
        <end position="34"/>
    </location>
</feature>
<protein>
    <submittedName>
        <fullName evidence="3">Uncharacterized protein</fullName>
    </submittedName>
</protein>
<keyword evidence="2" id="KW-0472">Membrane</keyword>
<evidence type="ECO:0000256" key="1">
    <source>
        <dbReference type="SAM" id="MobiDB-lite"/>
    </source>
</evidence>
<evidence type="ECO:0000313" key="4">
    <source>
        <dbReference type="Proteomes" id="UP000265663"/>
    </source>
</evidence>
<name>A0A3M7M1U1_9PLEO</name>
<keyword evidence="4" id="KW-1185">Reference proteome</keyword>
<keyword evidence="2" id="KW-1133">Transmembrane helix</keyword>
<feature type="transmembrane region" description="Helical" evidence="2">
    <location>
        <begin position="149"/>
        <end position="171"/>
    </location>
</feature>
<dbReference type="EMBL" id="KE747815">
    <property type="protein sequence ID" value="RMZ68364.1"/>
    <property type="molecule type" value="Genomic_DNA"/>
</dbReference>
<dbReference type="Proteomes" id="UP000265663">
    <property type="component" value="Unassembled WGS sequence"/>
</dbReference>
<reference evidence="3 4" key="1">
    <citation type="journal article" date="2014" name="PLoS ONE">
        <title>De novo Genome Assembly of the Fungal Plant Pathogen Pyrenophora semeniperda.</title>
        <authorList>
            <person name="Soliai M.M."/>
            <person name="Meyer S.E."/>
            <person name="Udall J.A."/>
            <person name="Elzinga D.E."/>
            <person name="Hermansen R.A."/>
            <person name="Bodily P.M."/>
            <person name="Hart A.A."/>
            <person name="Coleman C.E."/>
        </authorList>
    </citation>
    <scope>NUCLEOTIDE SEQUENCE [LARGE SCALE GENOMIC DNA]</scope>
    <source>
        <strain evidence="3 4">CCB06</strain>
        <tissue evidence="3">Mycelium</tissue>
    </source>
</reference>
<accession>A0A3M7M1U1</accession>
<evidence type="ECO:0000313" key="3">
    <source>
        <dbReference type="EMBL" id="RMZ68364.1"/>
    </source>
</evidence>
<gene>
    <name evidence="3" type="ORF">GMOD_00009983</name>
</gene>